<dbReference type="SUPFAM" id="SSF53300">
    <property type="entry name" value="vWA-like"/>
    <property type="match status" value="2"/>
</dbReference>
<dbReference type="FunFam" id="3.40.50.410:FF:000003">
    <property type="entry name" value="Collagen type VI alpha 3 chain"/>
    <property type="match status" value="2"/>
</dbReference>
<dbReference type="AlphaFoldDB" id="A0A3B5QEU7"/>
<dbReference type="Pfam" id="PF00092">
    <property type="entry name" value="VWA"/>
    <property type="match status" value="2"/>
</dbReference>
<dbReference type="InParanoid" id="A0A3B5QEU7"/>
<dbReference type="PANTHER" id="PTHR24020">
    <property type="entry name" value="COLLAGEN ALPHA"/>
    <property type="match status" value="1"/>
</dbReference>
<dbReference type="Gene3D" id="3.40.50.410">
    <property type="entry name" value="von Willebrand factor, type A domain"/>
    <property type="match status" value="2"/>
</dbReference>
<feature type="domain" description="VWFA" evidence="8">
    <location>
        <begin position="1"/>
        <end position="155"/>
    </location>
</feature>
<reference evidence="10" key="2">
    <citation type="journal article" date="2013" name="Nat. Genet.">
        <title>The genome of the platyfish, Xiphophorus maculatus, provides insights into evolutionary adaptation and several complex traits.</title>
        <authorList>
            <person name="Schartl M."/>
            <person name="Walter R.B."/>
            <person name="Shen Y."/>
            <person name="Garcia T."/>
            <person name="Catchen J."/>
            <person name="Amores A."/>
            <person name="Braasch I."/>
            <person name="Chalopin D."/>
            <person name="Volff J.N."/>
            <person name="Lesch K.P."/>
            <person name="Bisazza A."/>
            <person name="Minx P."/>
            <person name="Hillier L."/>
            <person name="Wilson R.K."/>
            <person name="Fuerstenberg S."/>
            <person name="Boore J."/>
            <person name="Searle S."/>
            <person name="Postlethwait J.H."/>
            <person name="Warren W.C."/>
        </authorList>
    </citation>
    <scope>NUCLEOTIDE SEQUENCE [LARGE SCALE GENOMIC DNA]</scope>
    <source>
        <strain evidence="10">JP 163 A</strain>
    </source>
</reference>
<dbReference type="PANTHER" id="PTHR24020:SF13">
    <property type="entry name" value="COLLAGEN ALPHA-3(VI) CHAIN"/>
    <property type="match status" value="1"/>
</dbReference>
<dbReference type="PROSITE" id="PS50234">
    <property type="entry name" value="VWFA"/>
    <property type="match status" value="2"/>
</dbReference>
<dbReference type="Proteomes" id="UP000002852">
    <property type="component" value="Unassembled WGS sequence"/>
</dbReference>
<evidence type="ECO:0000256" key="2">
    <source>
        <dbReference type="ARBA" id="ARBA00022525"/>
    </source>
</evidence>
<feature type="domain" description="VWFA" evidence="8">
    <location>
        <begin position="174"/>
        <end position="328"/>
    </location>
</feature>
<evidence type="ECO:0000259" key="8">
    <source>
        <dbReference type="PROSITE" id="PS50234"/>
    </source>
</evidence>
<sequence length="350" mass="38509">MKTFVQQVVETLSVGENKDRVSVVQYSQDQQTHFSLNTYTDKQAVLNAVRQLDHRGGQPRNTGAALEQVRRNTFAESSGSRYKEGVPQILILLTGGRSGDDVTRAAADLKKEKVVPFCVGTKTADILELQSVAHNPSYAFSVLTFDDIGSIHQQLVSLVQRVPRGYATCIDSDLPQMVEKLTVGERKDQVSVVQYSNEPSVEFLLNTHKSQQSAADSLKTIRHKGGRSRNTGAALNYVKENVFTPSSGSRRQQGVPQTLVLLTSGRSNDDVRKAAENLKEIGVMMFVVGIKNADILEMQSVSQEASHAFLAADSSDMSDTEQEILTSIQTGKKYKMFSSTPKEIIIIILL</sequence>
<dbReference type="GO" id="GO:0005615">
    <property type="term" value="C:extracellular space"/>
    <property type="evidence" value="ECO:0007669"/>
    <property type="project" value="TreeGrafter"/>
</dbReference>
<keyword evidence="4" id="KW-0732">Signal</keyword>
<evidence type="ECO:0000256" key="4">
    <source>
        <dbReference type="ARBA" id="ARBA00022729"/>
    </source>
</evidence>
<dbReference type="Ensembl" id="ENSXMAT00000033556.1">
    <property type="protein sequence ID" value="ENSXMAP00000029438.1"/>
    <property type="gene ID" value="ENSXMAG00000023767.1"/>
</dbReference>
<evidence type="ECO:0000256" key="1">
    <source>
        <dbReference type="ARBA" id="ARBA00004498"/>
    </source>
</evidence>
<keyword evidence="7" id="KW-0176">Collagen</keyword>
<dbReference type="GeneTree" id="ENSGT00940000156462"/>
<accession>A0A3B5QEU7</accession>
<dbReference type="GO" id="GO:0007155">
    <property type="term" value="P:cell adhesion"/>
    <property type="evidence" value="ECO:0007669"/>
    <property type="project" value="UniProtKB-KW"/>
</dbReference>
<dbReference type="InterPro" id="IPR050525">
    <property type="entry name" value="ECM_Assembly_Org"/>
</dbReference>
<keyword evidence="5" id="KW-0677">Repeat</keyword>
<protein>
    <recommendedName>
        <fullName evidence="8">VWFA domain-containing protein</fullName>
    </recommendedName>
</protein>
<evidence type="ECO:0000256" key="7">
    <source>
        <dbReference type="ARBA" id="ARBA00023119"/>
    </source>
</evidence>
<organism evidence="9 10">
    <name type="scientific">Xiphophorus maculatus</name>
    <name type="common">Southern platyfish</name>
    <name type="synonym">Platypoecilus maculatus</name>
    <dbReference type="NCBI Taxonomy" id="8083"/>
    <lineage>
        <taxon>Eukaryota</taxon>
        <taxon>Metazoa</taxon>
        <taxon>Chordata</taxon>
        <taxon>Craniata</taxon>
        <taxon>Vertebrata</taxon>
        <taxon>Euteleostomi</taxon>
        <taxon>Actinopterygii</taxon>
        <taxon>Neopterygii</taxon>
        <taxon>Teleostei</taxon>
        <taxon>Neoteleostei</taxon>
        <taxon>Acanthomorphata</taxon>
        <taxon>Ovalentaria</taxon>
        <taxon>Atherinomorphae</taxon>
        <taxon>Cyprinodontiformes</taxon>
        <taxon>Poeciliidae</taxon>
        <taxon>Poeciliinae</taxon>
        <taxon>Xiphophorus</taxon>
    </lineage>
</organism>
<keyword evidence="10" id="KW-1185">Reference proteome</keyword>
<dbReference type="SMART" id="SM00327">
    <property type="entry name" value="VWA"/>
    <property type="match status" value="2"/>
</dbReference>
<keyword evidence="6" id="KW-0130">Cell adhesion</keyword>
<comment type="subcellular location">
    <subcellularLocation>
        <location evidence="1">Secreted</location>
        <location evidence="1">Extracellular space</location>
        <location evidence="1">Extracellular matrix</location>
    </subcellularLocation>
</comment>
<keyword evidence="3" id="KW-0272">Extracellular matrix</keyword>
<reference evidence="10" key="1">
    <citation type="submission" date="2012-01" db="EMBL/GenBank/DDBJ databases">
        <authorList>
            <person name="Walter R."/>
            <person name="Schartl M."/>
            <person name="Warren W."/>
        </authorList>
    </citation>
    <scope>NUCLEOTIDE SEQUENCE [LARGE SCALE GENOMIC DNA]</scope>
    <source>
        <strain evidence="10">JP 163 A</strain>
    </source>
</reference>
<reference evidence="9" key="4">
    <citation type="submission" date="2025-09" db="UniProtKB">
        <authorList>
            <consortium name="Ensembl"/>
        </authorList>
    </citation>
    <scope>IDENTIFICATION</scope>
    <source>
        <strain evidence="9">JP 163 A</strain>
    </source>
</reference>
<keyword evidence="2" id="KW-0964">Secreted</keyword>
<dbReference type="OMA" id="KSDRAFH"/>
<reference evidence="9" key="3">
    <citation type="submission" date="2025-08" db="UniProtKB">
        <authorList>
            <consortium name="Ensembl"/>
        </authorList>
    </citation>
    <scope>IDENTIFICATION</scope>
    <source>
        <strain evidence="9">JP 163 A</strain>
    </source>
</reference>
<dbReference type="InterPro" id="IPR036465">
    <property type="entry name" value="vWFA_dom_sf"/>
</dbReference>
<evidence type="ECO:0000256" key="6">
    <source>
        <dbReference type="ARBA" id="ARBA00022889"/>
    </source>
</evidence>
<evidence type="ECO:0000256" key="3">
    <source>
        <dbReference type="ARBA" id="ARBA00022530"/>
    </source>
</evidence>
<evidence type="ECO:0000313" key="9">
    <source>
        <dbReference type="Ensembl" id="ENSXMAP00000029438.1"/>
    </source>
</evidence>
<dbReference type="GO" id="GO:0005581">
    <property type="term" value="C:collagen trimer"/>
    <property type="evidence" value="ECO:0007669"/>
    <property type="project" value="UniProtKB-KW"/>
</dbReference>
<dbReference type="STRING" id="8083.ENSXMAP00000029438"/>
<proteinExistence type="predicted"/>
<evidence type="ECO:0000313" key="10">
    <source>
        <dbReference type="Proteomes" id="UP000002852"/>
    </source>
</evidence>
<name>A0A3B5QEU7_XIPMA</name>
<dbReference type="InterPro" id="IPR002035">
    <property type="entry name" value="VWF_A"/>
</dbReference>
<evidence type="ECO:0000256" key="5">
    <source>
        <dbReference type="ARBA" id="ARBA00022737"/>
    </source>
</evidence>